<name>A0A443RT23_9ACAR</name>
<keyword evidence="3" id="KW-1185">Reference proteome</keyword>
<sequence>MEKEHIAKKQKTDQQGSTNEEKRRKLFITMDAYSRHKLLVNEYMLNHSGATKKLQRNNLNDRTDYDVLRENHKFLWEDDVEPETWEKRLAKKYYDRLFKEYCITDLSYYRQNKIALRWRTEKEVLDGKGQFCCAEKKCSVRDNLKSWEVNFSYSEHGENKNALVKL</sequence>
<dbReference type="OrthoDB" id="197967at2759"/>
<dbReference type="VEuPathDB" id="VectorBase:LDEU013616"/>
<protein>
    <submittedName>
        <fullName evidence="2">Protein FRA10AC1-like protein</fullName>
    </submittedName>
</protein>
<dbReference type="AlphaFoldDB" id="A0A443RT23"/>
<dbReference type="InterPro" id="IPR050645">
    <property type="entry name" value="Histidine_acid_phosphatase"/>
</dbReference>
<proteinExistence type="predicted"/>
<comment type="caution">
    <text evidence="2">The sequence shown here is derived from an EMBL/GenBank/DDBJ whole genome shotgun (WGS) entry which is preliminary data.</text>
</comment>
<feature type="non-terminal residue" evidence="2">
    <location>
        <position position="166"/>
    </location>
</feature>
<dbReference type="STRING" id="299467.A0A443RT23"/>
<dbReference type="GO" id="GO:0016791">
    <property type="term" value="F:phosphatase activity"/>
    <property type="evidence" value="ECO:0007669"/>
    <property type="project" value="TreeGrafter"/>
</dbReference>
<dbReference type="PANTHER" id="PTHR11567">
    <property type="entry name" value="ACID PHOSPHATASE-RELATED"/>
    <property type="match status" value="1"/>
</dbReference>
<organism evidence="2 3">
    <name type="scientific">Leptotrombidium deliense</name>
    <dbReference type="NCBI Taxonomy" id="299467"/>
    <lineage>
        <taxon>Eukaryota</taxon>
        <taxon>Metazoa</taxon>
        <taxon>Ecdysozoa</taxon>
        <taxon>Arthropoda</taxon>
        <taxon>Chelicerata</taxon>
        <taxon>Arachnida</taxon>
        <taxon>Acari</taxon>
        <taxon>Acariformes</taxon>
        <taxon>Trombidiformes</taxon>
        <taxon>Prostigmata</taxon>
        <taxon>Anystina</taxon>
        <taxon>Parasitengona</taxon>
        <taxon>Trombiculoidea</taxon>
        <taxon>Trombiculidae</taxon>
        <taxon>Leptotrombidium</taxon>
    </lineage>
</organism>
<gene>
    <name evidence="2" type="ORF">B4U80_08213</name>
</gene>
<evidence type="ECO:0000313" key="2">
    <source>
        <dbReference type="EMBL" id="RWS18424.1"/>
    </source>
</evidence>
<reference evidence="2 3" key="1">
    <citation type="journal article" date="2018" name="Gigascience">
        <title>Genomes of trombidid mites reveal novel predicted allergens and laterally-transferred genes associated with secondary metabolism.</title>
        <authorList>
            <person name="Dong X."/>
            <person name="Chaisiri K."/>
            <person name="Xia D."/>
            <person name="Armstrong S.D."/>
            <person name="Fang Y."/>
            <person name="Donnelly M.J."/>
            <person name="Kadowaki T."/>
            <person name="McGarry J.W."/>
            <person name="Darby A.C."/>
            <person name="Makepeace B.L."/>
        </authorList>
    </citation>
    <scope>NUCLEOTIDE SEQUENCE [LARGE SCALE GENOMIC DNA]</scope>
    <source>
        <strain evidence="2">UoL-UT</strain>
    </source>
</reference>
<feature type="compositionally biased region" description="Basic and acidic residues" evidence="1">
    <location>
        <begin position="1"/>
        <end position="12"/>
    </location>
</feature>
<evidence type="ECO:0000313" key="3">
    <source>
        <dbReference type="Proteomes" id="UP000288716"/>
    </source>
</evidence>
<dbReference type="InterPro" id="IPR019129">
    <property type="entry name" value="Folate-sensitive_fs_Fra10Ac1"/>
</dbReference>
<accession>A0A443RT23</accession>
<dbReference type="PANTHER" id="PTHR11567:SF25">
    <property type="entry name" value="PROTEIN FRA10AC1"/>
    <property type="match status" value="1"/>
</dbReference>
<dbReference type="Pfam" id="PF09725">
    <property type="entry name" value="Fra10Ac1"/>
    <property type="match status" value="1"/>
</dbReference>
<evidence type="ECO:0000256" key="1">
    <source>
        <dbReference type="SAM" id="MobiDB-lite"/>
    </source>
</evidence>
<feature type="region of interest" description="Disordered" evidence="1">
    <location>
        <begin position="1"/>
        <end position="21"/>
    </location>
</feature>
<dbReference type="EMBL" id="NCKV01039948">
    <property type="protein sequence ID" value="RWS18424.1"/>
    <property type="molecule type" value="Genomic_DNA"/>
</dbReference>
<dbReference type="Proteomes" id="UP000288716">
    <property type="component" value="Unassembled WGS sequence"/>
</dbReference>